<keyword evidence="1" id="KW-0812">Transmembrane</keyword>
<name>A0A5R9BUR9_9LACT</name>
<accession>A0A5R9BUR9</accession>
<dbReference type="InterPro" id="IPR021359">
    <property type="entry name" value="DUF2812"/>
</dbReference>
<evidence type="ECO:0000256" key="1">
    <source>
        <dbReference type="SAM" id="Phobius"/>
    </source>
</evidence>
<feature type="transmembrane region" description="Helical" evidence="1">
    <location>
        <begin position="147"/>
        <end position="166"/>
    </location>
</feature>
<comment type="caution">
    <text evidence="2">The sequence shown here is derived from an EMBL/GenBank/DDBJ whole genome shotgun (WGS) entry which is preliminary data.</text>
</comment>
<organism evidence="2 3">
    <name type="scientific">Marinilactibacillus psychrotolerans</name>
    <dbReference type="NCBI Taxonomy" id="191770"/>
    <lineage>
        <taxon>Bacteria</taxon>
        <taxon>Bacillati</taxon>
        <taxon>Bacillota</taxon>
        <taxon>Bacilli</taxon>
        <taxon>Lactobacillales</taxon>
        <taxon>Carnobacteriaceae</taxon>
        <taxon>Marinilactibacillus</taxon>
    </lineage>
</organism>
<dbReference type="STRING" id="191770.SAMN04488013_1217"/>
<sequence length="187" mass="22172">MEKKVIKFITADNFEKEENYLEEMSKKGWHFTKYKDFRYFFESGDSNDVIYQIDYHSSYEGDKEDYLQLFKDSGWTLVFTYPIFDGEWCYFKKQKTSDESSKIYTDNDSKIELFSKIRKLWGTFGLIICLLFLPITFISGILTSNSFLIYFVLLMFTFIALLYLVCQIKLDSFQSDTCSRKTSIGVL</sequence>
<reference evidence="2 3" key="1">
    <citation type="submission" date="2019-05" db="EMBL/GenBank/DDBJ databases">
        <title>The metagenome of a microbial culture collection derived from dairy environment covers the genomic content of the human microbiome.</title>
        <authorList>
            <person name="Roder T."/>
            <person name="Wuthrich D."/>
            <person name="Sattari Z."/>
            <person name="Von Ah U."/>
            <person name="Bar C."/>
            <person name="Ronchi F."/>
            <person name="Macpherson A.J."/>
            <person name="Ganal-Vonarburg S.C."/>
            <person name="Bruggmann R."/>
            <person name="Vergeres G."/>
        </authorList>
    </citation>
    <scope>NUCLEOTIDE SEQUENCE [LARGE SCALE GENOMIC DNA]</scope>
    <source>
        <strain evidence="2 3">FAM 24235</strain>
    </source>
</reference>
<keyword evidence="1" id="KW-0472">Membrane</keyword>
<dbReference type="EMBL" id="VBTE01000077">
    <property type="protein sequence ID" value="TLQ04389.1"/>
    <property type="molecule type" value="Genomic_DNA"/>
</dbReference>
<evidence type="ECO:0000313" key="2">
    <source>
        <dbReference type="EMBL" id="TLQ04389.1"/>
    </source>
</evidence>
<gene>
    <name evidence="2" type="ORF">FEZ48_13625</name>
</gene>
<dbReference type="OrthoDB" id="8757095at2"/>
<feature type="transmembrane region" description="Helical" evidence="1">
    <location>
        <begin position="120"/>
        <end position="141"/>
    </location>
</feature>
<dbReference type="Proteomes" id="UP000307201">
    <property type="component" value="Unassembled WGS sequence"/>
</dbReference>
<protein>
    <submittedName>
        <fullName evidence="2">DUF2812 domain-containing protein</fullName>
    </submittedName>
</protein>
<evidence type="ECO:0000313" key="3">
    <source>
        <dbReference type="Proteomes" id="UP000307201"/>
    </source>
</evidence>
<proteinExistence type="predicted"/>
<keyword evidence="1" id="KW-1133">Transmembrane helix</keyword>
<dbReference type="RefSeq" id="WP_138473198.1">
    <property type="nucleotide sequence ID" value="NZ_VBTE01000077.1"/>
</dbReference>
<dbReference type="Pfam" id="PF11193">
    <property type="entry name" value="DUF2812"/>
    <property type="match status" value="1"/>
</dbReference>
<dbReference type="AlphaFoldDB" id="A0A5R9BUR9"/>